<dbReference type="PROSITE" id="PS00579">
    <property type="entry name" value="RIBOSOMAL_L29"/>
    <property type="match status" value="1"/>
</dbReference>
<comment type="similarity">
    <text evidence="1 5">Belongs to the universal ribosomal protein uL29 family.</text>
</comment>
<dbReference type="InterPro" id="IPR018254">
    <property type="entry name" value="Ribosomal_uL29_CS"/>
</dbReference>
<dbReference type="GO" id="GO:0006412">
    <property type="term" value="P:translation"/>
    <property type="evidence" value="ECO:0007669"/>
    <property type="project" value="UniProtKB-UniRule"/>
</dbReference>
<dbReference type="InterPro" id="IPR036049">
    <property type="entry name" value="Ribosomal_uL29_sf"/>
</dbReference>
<dbReference type="InterPro" id="IPR001854">
    <property type="entry name" value="Ribosomal_uL29"/>
</dbReference>
<reference evidence="7 8" key="1">
    <citation type="submission" date="2017-10" db="EMBL/GenBank/DDBJ databases">
        <title>Novel microbial diversity and functional potential in the marine mammal oral microbiome.</title>
        <authorList>
            <person name="Dudek N.K."/>
            <person name="Sun C.L."/>
            <person name="Burstein D."/>
            <person name="Kantor R.S."/>
            <person name="Aliaga Goltsman D.S."/>
            <person name="Bik E.M."/>
            <person name="Thomas B.C."/>
            <person name="Banfield J.F."/>
            <person name="Relman D.A."/>
        </authorList>
    </citation>
    <scope>NUCLEOTIDE SEQUENCE [LARGE SCALE GENOMIC DNA]</scope>
    <source>
        <strain evidence="7">DOLJORAL78_50_517</strain>
    </source>
</reference>
<comment type="caution">
    <text evidence="7">The sequence shown here is derived from an EMBL/GenBank/DDBJ whole genome shotgun (WGS) entry which is preliminary data.</text>
</comment>
<keyword evidence="2 5" id="KW-0689">Ribosomal protein</keyword>
<keyword evidence="3 5" id="KW-0687">Ribonucleoprotein</keyword>
<dbReference type="PANTHER" id="PTHR10916">
    <property type="entry name" value="60S RIBOSOMAL PROTEIN L35/50S RIBOSOMAL PROTEIN L29"/>
    <property type="match status" value="1"/>
</dbReference>
<gene>
    <name evidence="5" type="primary">rpmC</name>
    <name evidence="7" type="ORF">CSA09_02990</name>
</gene>
<evidence type="ECO:0000256" key="5">
    <source>
        <dbReference type="HAMAP-Rule" id="MF_00374"/>
    </source>
</evidence>
<name>A0A2G6PFC0_9GAMM</name>
<dbReference type="FunFam" id="1.10.287.310:FF:000001">
    <property type="entry name" value="50S ribosomal protein L29"/>
    <property type="match status" value="1"/>
</dbReference>
<dbReference type="GO" id="GO:0022625">
    <property type="term" value="C:cytosolic large ribosomal subunit"/>
    <property type="evidence" value="ECO:0007669"/>
    <property type="project" value="TreeGrafter"/>
</dbReference>
<dbReference type="GO" id="GO:0003735">
    <property type="term" value="F:structural constituent of ribosome"/>
    <property type="evidence" value="ECO:0007669"/>
    <property type="project" value="InterPro"/>
</dbReference>
<evidence type="ECO:0000256" key="4">
    <source>
        <dbReference type="ARBA" id="ARBA00035204"/>
    </source>
</evidence>
<dbReference type="PANTHER" id="PTHR10916:SF0">
    <property type="entry name" value="LARGE RIBOSOMAL SUBUNIT PROTEIN UL29C"/>
    <property type="match status" value="1"/>
</dbReference>
<dbReference type="SUPFAM" id="SSF46561">
    <property type="entry name" value="Ribosomal protein L29 (L29p)"/>
    <property type="match status" value="1"/>
</dbReference>
<dbReference type="HAMAP" id="MF_00374">
    <property type="entry name" value="Ribosomal_uL29"/>
    <property type="match status" value="1"/>
</dbReference>
<protein>
    <recommendedName>
        <fullName evidence="4 5">Large ribosomal subunit protein uL29</fullName>
    </recommendedName>
</protein>
<dbReference type="InterPro" id="IPR050063">
    <property type="entry name" value="Ribosomal_protein_uL29"/>
</dbReference>
<sequence length="64" mass="7483">MNASELRQKNAEELRQELLALLREQFNLRMQQATSQASKPHLFKQVRRNIARVKMVMSEKASQA</sequence>
<organism evidence="7 8">
    <name type="scientific">Candidatus Contendibacter odensensis</name>
    <dbReference type="NCBI Taxonomy" id="1400860"/>
    <lineage>
        <taxon>Bacteria</taxon>
        <taxon>Pseudomonadati</taxon>
        <taxon>Pseudomonadota</taxon>
        <taxon>Gammaproteobacteria</taxon>
        <taxon>Candidatus Competibacteraceae</taxon>
        <taxon>Candidatus Contendibacter</taxon>
    </lineage>
</organism>
<evidence type="ECO:0000313" key="7">
    <source>
        <dbReference type="EMBL" id="PIE83261.1"/>
    </source>
</evidence>
<accession>A0A2G6PFC0</accession>
<feature type="coiled-coil region" evidence="6">
    <location>
        <begin position="4"/>
        <end position="31"/>
    </location>
</feature>
<dbReference type="EMBL" id="PDTV01000006">
    <property type="protein sequence ID" value="PIE83261.1"/>
    <property type="molecule type" value="Genomic_DNA"/>
</dbReference>
<evidence type="ECO:0000313" key="8">
    <source>
        <dbReference type="Proteomes" id="UP000229278"/>
    </source>
</evidence>
<dbReference type="Gene3D" id="1.10.287.310">
    <property type="match status" value="1"/>
</dbReference>
<evidence type="ECO:0000256" key="6">
    <source>
        <dbReference type="SAM" id="Coils"/>
    </source>
</evidence>
<dbReference type="NCBIfam" id="TIGR00012">
    <property type="entry name" value="L29"/>
    <property type="match status" value="1"/>
</dbReference>
<dbReference type="Proteomes" id="UP000229278">
    <property type="component" value="Unassembled WGS sequence"/>
</dbReference>
<dbReference type="CDD" id="cd00427">
    <property type="entry name" value="Ribosomal_L29_HIP"/>
    <property type="match status" value="1"/>
</dbReference>
<evidence type="ECO:0000256" key="3">
    <source>
        <dbReference type="ARBA" id="ARBA00023274"/>
    </source>
</evidence>
<evidence type="ECO:0000256" key="2">
    <source>
        <dbReference type="ARBA" id="ARBA00022980"/>
    </source>
</evidence>
<evidence type="ECO:0000256" key="1">
    <source>
        <dbReference type="ARBA" id="ARBA00009254"/>
    </source>
</evidence>
<dbReference type="AlphaFoldDB" id="A0A2G6PFC0"/>
<proteinExistence type="inferred from homology"/>
<keyword evidence="6" id="KW-0175">Coiled coil</keyword>
<dbReference type="Pfam" id="PF00831">
    <property type="entry name" value="Ribosomal_L29"/>
    <property type="match status" value="1"/>
</dbReference>